<feature type="domain" description="CD-NTase associated protein 4-like DNA endonuclease" evidence="1">
    <location>
        <begin position="13"/>
        <end position="228"/>
    </location>
</feature>
<proteinExistence type="predicted"/>
<evidence type="ECO:0000313" key="3">
    <source>
        <dbReference type="Proteomes" id="UP000192939"/>
    </source>
</evidence>
<sequence length="373" mass="44101">MKKILSSELREQAGSNSFNRFDYQAHWIVYHMLSEYKKNSQFLIFCEYHDDMAKVTDLENPTCAEFFQIKTTEKYSKWTLSRLTSTSTKKSGGIKNSFLGFIFYNFMQFDSECSKCHFISNVEMELNIREWQAIIEDGKKLEKENSALYSEIRKLIRSEYSSMDEDEFNQIFDRFIQNTFVYHGGLSLENYDKVVAGEFFKMLENDDLYTSNSNKILRDIIEEVRKKSKTKIQVPISFSKLKEQKGISSDIFNSLKQSIKNVSSEKSDNELREFMEANGISKLRQKYLIRELKNHRRNMLDINKTLYQDVVYEVVKIIDNVLKINYAKIDDLSYLLDEVKRACNDILRKYDFFSDALVEVIFYERLLSEDTTI</sequence>
<reference evidence="2 3" key="1">
    <citation type="submission" date="2017-04" db="EMBL/GenBank/DDBJ databases">
        <authorList>
            <person name="Varghese N."/>
            <person name="Submissions S."/>
        </authorList>
    </citation>
    <scope>NUCLEOTIDE SEQUENCE [LARGE SCALE GENOMIC DNA]</scope>
    <source>
        <strain evidence="2 3">J12</strain>
    </source>
</reference>
<organism evidence="2 3">
    <name type="scientific">Paenibacillus barengoltzii J12</name>
    <dbReference type="NCBI Taxonomy" id="935846"/>
    <lineage>
        <taxon>Bacteria</taxon>
        <taxon>Bacillati</taxon>
        <taxon>Bacillota</taxon>
        <taxon>Bacilli</taxon>
        <taxon>Bacillales</taxon>
        <taxon>Paenibacillaceae</taxon>
        <taxon>Paenibacillus</taxon>
    </lineage>
</organism>
<dbReference type="InterPro" id="IPR025382">
    <property type="entry name" value="Cap4-like_endonuclease_dom"/>
</dbReference>
<protein>
    <recommendedName>
        <fullName evidence="1">CD-NTase associated protein 4-like DNA endonuclease domain-containing protein</fullName>
    </recommendedName>
</protein>
<gene>
    <name evidence="2" type="ORF">SAMN02744124_02512</name>
</gene>
<dbReference type="EMBL" id="FXAE01000024">
    <property type="protein sequence ID" value="SMF33633.1"/>
    <property type="molecule type" value="Genomic_DNA"/>
</dbReference>
<keyword evidence="3" id="KW-1185">Reference proteome</keyword>
<dbReference type="RefSeq" id="WP_085279141.1">
    <property type="nucleotide sequence ID" value="NZ_FXAE01000024.1"/>
</dbReference>
<dbReference type="Pfam" id="PF14130">
    <property type="entry name" value="Cap4_nuclease"/>
    <property type="match status" value="1"/>
</dbReference>
<comment type="caution">
    <text evidence="2">The sequence shown here is derived from an EMBL/GenBank/DDBJ whole genome shotgun (WGS) entry which is preliminary data.</text>
</comment>
<name>A0ABY1LYG9_9BACL</name>
<dbReference type="Proteomes" id="UP000192939">
    <property type="component" value="Unassembled WGS sequence"/>
</dbReference>
<evidence type="ECO:0000259" key="1">
    <source>
        <dbReference type="Pfam" id="PF14130"/>
    </source>
</evidence>
<evidence type="ECO:0000313" key="2">
    <source>
        <dbReference type="EMBL" id="SMF33633.1"/>
    </source>
</evidence>
<accession>A0ABY1LYG9</accession>